<gene>
    <name evidence="3" type="ORF">ACH4F9_05575</name>
</gene>
<dbReference type="Gene3D" id="3.30.750.24">
    <property type="entry name" value="STAS domain"/>
    <property type="match status" value="1"/>
</dbReference>
<comment type="caution">
    <text evidence="3">The sequence shown here is derived from an EMBL/GenBank/DDBJ whole genome shotgun (WGS) entry which is preliminary data.</text>
</comment>
<keyword evidence="1" id="KW-0812">Transmembrane</keyword>
<dbReference type="CDD" id="cd07043">
    <property type="entry name" value="STAS_anti-anti-sigma_factors"/>
    <property type="match status" value="1"/>
</dbReference>
<sequence length="108" mass="11645">MSLSSPARPGLCRTSRPLGVRLAGSLGTHADGALERCLAELLSSYPGRVIHVDLIAVTSMSLATTALLVTMDDRARRRGGELRLHLSPELERLCETTVRAQARVAPRD</sequence>
<reference evidence="3 4" key="1">
    <citation type="submission" date="2024-10" db="EMBL/GenBank/DDBJ databases">
        <title>The Natural Products Discovery Center: Release of the First 8490 Sequenced Strains for Exploring Actinobacteria Biosynthetic Diversity.</title>
        <authorList>
            <person name="Kalkreuter E."/>
            <person name="Kautsar S.A."/>
            <person name="Yang D."/>
            <person name="Bader C.D."/>
            <person name="Teijaro C.N."/>
            <person name="Fluegel L."/>
            <person name="Davis C.M."/>
            <person name="Simpson J.R."/>
            <person name="Lauterbach L."/>
            <person name="Steele A.D."/>
            <person name="Gui C."/>
            <person name="Meng S."/>
            <person name="Li G."/>
            <person name="Viehrig K."/>
            <person name="Ye F."/>
            <person name="Su P."/>
            <person name="Kiefer A.F."/>
            <person name="Nichols A."/>
            <person name="Cepeda A.J."/>
            <person name="Yan W."/>
            <person name="Fan B."/>
            <person name="Jiang Y."/>
            <person name="Adhikari A."/>
            <person name="Zheng C.-J."/>
            <person name="Schuster L."/>
            <person name="Cowan T.M."/>
            <person name="Smanski M.J."/>
            <person name="Chevrette M.G."/>
            <person name="De Carvalho L.P.S."/>
            <person name="Shen B."/>
        </authorList>
    </citation>
    <scope>NUCLEOTIDE SEQUENCE [LARGE SCALE GENOMIC DNA]</scope>
    <source>
        <strain evidence="3 4">NPDC017990</strain>
    </source>
</reference>
<feature type="transmembrane region" description="Helical" evidence="1">
    <location>
        <begin position="49"/>
        <end position="69"/>
    </location>
</feature>
<dbReference type="Proteomes" id="UP001610818">
    <property type="component" value="Unassembled WGS sequence"/>
</dbReference>
<feature type="domain" description="MlaB-like STAS" evidence="2">
    <location>
        <begin position="20"/>
        <end position="93"/>
    </location>
</feature>
<dbReference type="RefSeq" id="WP_397708220.1">
    <property type="nucleotide sequence ID" value="NZ_JBIRGN010000001.1"/>
</dbReference>
<evidence type="ECO:0000313" key="4">
    <source>
        <dbReference type="Proteomes" id="UP001610818"/>
    </source>
</evidence>
<organism evidence="3 4">
    <name type="scientific">Streptomyces longisporoflavus</name>
    <dbReference type="NCBI Taxonomy" id="28044"/>
    <lineage>
        <taxon>Bacteria</taxon>
        <taxon>Bacillati</taxon>
        <taxon>Actinomycetota</taxon>
        <taxon>Actinomycetes</taxon>
        <taxon>Kitasatosporales</taxon>
        <taxon>Streptomycetaceae</taxon>
        <taxon>Streptomyces</taxon>
    </lineage>
</organism>
<dbReference type="InterPro" id="IPR036513">
    <property type="entry name" value="STAS_dom_sf"/>
</dbReference>
<evidence type="ECO:0000259" key="2">
    <source>
        <dbReference type="Pfam" id="PF13466"/>
    </source>
</evidence>
<accession>A0ABW7QHM1</accession>
<evidence type="ECO:0000256" key="1">
    <source>
        <dbReference type="SAM" id="Phobius"/>
    </source>
</evidence>
<dbReference type="InterPro" id="IPR058548">
    <property type="entry name" value="MlaB-like_STAS"/>
</dbReference>
<keyword evidence="1" id="KW-1133">Transmembrane helix</keyword>
<dbReference type="SUPFAM" id="SSF52091">
    <property type="entry name" value="SpoIIaa-like"/>
    <property type="match status" value="1"/>
</dbReference>
<keyword evidence="1" id="KW-0472">Membrane</keyword>
<evidence type="ECO:0000313" key="3">
    <source>
        <dbReference type="EMBL" id="MFH8544468.1"/>
    </source>
</evidence>
<name>A0ABW7QHM1_9ACTN</name>
<protein>
    <submittedName>
        <fullName evidence="3">STAS domain-containing protein</fullName>
    </submittedName>
</protein>
<proteinExistence type="predicted"/>
<dbReference type="EMBL" id="JBIRGQ010000001">
    <property type="protein sequence ID" value="MFH8544468.1"/>
    <property type="molecule type" value="Genomic_DNA"/>
</dbReference>
<keyword evidence="4" id="KW-1185">Reference proteome</keyword>
<dbReference type="Pfam" id="PF13466">
    <property type="entry name" value="STAS_2"/>
    <property type="match status" value="1"/>
</dbReference>